<evidence type="ECO:0000313" key="1">
    <source>
        <dbReference type="EMBL" id="GAA49179.1"/>
    </source>
</evidence>
<reference evidence="1" key="1">
    <citation type="journal article" date="2011" name="Genome Biol.">
        <title>The draft genome of the carcinogenic human liver fluke Clonorchis sinensis.</title>
        <authorList>
            <person name="Wang X."/>
            <person name="Chen W."/>
            <person name="Huang Y."/>
            <person name="Sun J."/>
            <person name="Men J."/>
            <person name="Liu H."/>
            <person name="Luo F."/>
            <person name="Guo L."/>
            <person name="Lv X."/>
            <person name="Deng C."/>
            <person name="Zhou C."/>
            <person name="Fan Y."/>
            <person name="Li X."/>
            <person name="Huang L."/>
            <person name="Hu Y."/>
            <person name="Liang C."/>
            <person name="Hu X."/>
            <person name="Xu J."/>
            <person name="Yu X."/>
        </authorList>
    </citation>
    <scope>NUCLEOTIDE SEQUENCE [LARGE SCALE GENOMIC DNA]</scope>
    <source>
        <strain evidence="1">Henan</strain>
    </source>
</reference>
<evidence type="ECO:0000313" key="2">
    <source>
        <dbReference type="Proteomes" id="UP000008909"/>
    </source>
</evidence>
<organism evidence="1 2">
    <name type="scientific">Clonorchis sinensis</name>
    <name type="common">Chinese liver fluke</name>
    <dbReference type="NCBI Taxonomy" id="79923"/>
    <lineage>
        <taxon>Eukaryota</taxon>
        <taxon>Metazoa</taxon>
        <taxon>Spiralia</taxon>
        <taxon>Lophotrochozoa</taxon>
        <taxon>Platyhelminthes</taxon>
        <taxon>Trematoda</taxon>
        <taxon>Digenea</taxon>
        <taxon>Opisthorchiida</taxon>
        <taxon>Opisthorchiata</taxon>
        <taxon>Opisthorchiidae</taxon>
        <taxon>Clonorchis</taxon>
    </lineage>
</organism>
<accession>G7Y894</accession>
<dbReference type="Proteomes" id="UP000008909">
    <property type="component" value="Unassembled WGS sequence"/>
</dbReference>
<keyword evidence="2" id="KW-1185">Reference proteome</keyword>
<protein>
    <submittedName>
        <fullName evidence="1">Uncharacterized protein</fullName>
    </submittedName>
</protein>
<reference key="2">
    <citation type="submission" date="2011-10" db="EMBL/GenBank/DDBJ databases">
        <title>The genome and transcriptome sequence of Clonorchis sinensis provide insights into the carcinogenic liver fluke.</title>
        <authorList>
            <person name="Wang X."/>
            <person name="Huang Y."/>
            <person name="Chen W."/>
            <person name="Liu H."/>
            <person name="Guo L."/>
            <person name="Chen Y."/>
            <person name="Luo F."/>
            <person name="Zhou W."/>
            <person name="Sun J."/>
            <person name="Mao Q."/>
            <person name="Liang P."/>
            <person name="Zhou C."/>
            <person name="Tian Y."/>
            <person name="Men J."/>
            <person name="Lv X."/>
            <person name="Huang L."/>
            <person name="Zhou J."/>
            <person name="Hu Y."/>
            <person name="Li R."/>
            <person name="Zhang F."/>
            <person name="Lei H."/>
            <person name="Li X."/>
            <person name="Hu X."/>
            <person name="Liang C."/>
            <person name="Xu J."/>
            <person name="Wu Z."/>
            <person name="Yu X."/>
        </authorList>
    </citation>
    <scope>NUCLEOTIDE SEQUENCE</scope>
    <source>
        <strain>Henan</strain>
    </source>
</reference>
<gene>
    <name evidence="1" type="ORF">CLF_102632</name>
</gene>
<proteinExistence type="predicted"/>
<sequence length="258" mass="29608">MATLLPCEIPHLLRWPYAALRKACYLSPQIIGERNCGSYNHCTTSTWFLQLTMLMMMMKTAICRTHTVHATERAAPGRLMFQLLRHRTDLYRRNTLLIRLLKILRHHKGEIHLGSRCSSSGHRLYPLGTHVENHKEHQQGHNSPRVCGSTFLTATAMVIWVPPLAKPYFAGTHGHAYTVKRFRVLLYPGILQLAMKQRLCFLFPNCPMNGLLVLEAVVPRVVPDSSKPTHTGYGFETTVFEFPKRSQEMYRHCVTFPT</sequence>
<dbReference type="AlphaFoldDB" id="G7Y894"/>
<dbReference type="EMBL" id="DF142936">
    <property type="protein sequence ID" value="GAA49179.1"/>
    <property type="molecule type" value="Genomic_DNA"/>
</dbReference>
<name>G7Y894_CLOSI</name>